<comment type="similarity">
    <text evidence="1">Belongs to the ABC transporter superfamily.</text>
</comment>
<accession>A0A523XN41</accession>
<proteinExistence type="inferred from homology"/>
<gene>
    <name evidence="4" type="ORF">E3J38_05110</name>
</gene>
<keyword evidence="2" id="KW-0813">Transport</keyword>
<organism evidence="4 5">
    <name type="scientific">candidate division TA06 bacterium</name>
    <dbReference type="NCBI Taxonomy" id="2250710"/>
    <lineage>
        <taxon>Bacteria</taxon>
        <taxon>Bacteria division TA06</taxon>
    </lineage>
</organism>
<protein>
    <submittedName>
        <fullName evidence="4">ATP-binding cassette domain-containing protein</fullName>
    </submittedName>
</protein>
<sequence length="55" mass="5670">MIRVHNVNVSYDGILALDGLCLSVANGEFAGLVGPNGCGKSTLVRVVSGIIKPDE</sequence>
<dbReference type="EMBL" id="SOIP01000308">
    <property type="protein sequence ID" value="TET80710.1"/>
    <property type="molecule type" value="Genomic_DNA"/>
</dbReference>
<evidence type="ECO:0000259" key="3">
    <source>
        <dbReference type="Pfam" id="PF00005"/>
    </source>
</evidence>
<dbReference type="AlphaFoldDB" id="A0A523XN41"/>
<evidence type="ECO:0000256" key="2">
    <source>
        <dbReference type="ARBA" id="ARBA00022448"/>
    </source>
</evidence>
<dbReference type="Pfam" id="PF00005">
    <property type="entry name" value="ABC_tran"/>
    <property type="match status" value="1"/>
</dbReference>
<dbReference type="InterPro" id="IPR003439">
    <property type="entry name" value="ABC_transporter-like_ATP-bd"/>
</dbReference>
<dbReference type="PANTHER" id="PTHR42734:SF17">
    <property type="entry name" value="METAL TRANSPORT SYSTEM ATP-BINDING PROTEIN TM_0124-RELATED"/>
    <property type="match status" value="1"/>
</dbReference>
<dbReference type="InterPro" id="IPR027417">
    <property type="entry name" value="P-loop_NTPase"/>
</dbReference>
<keyword evidence="4" id="KW-0067">ATP-binding</keyword>
<feature type="non-terminal residue" evidence="4">
    <location>
        <position position="55"/>
    </location>
</feature>
<keyword evidence="4" id="KW-0547">Nucleotide-binding</keyword>
<evidence type="ECO:0000313" key="4">
    <source>
        <dbReference type="EMBL" id="TET80710.1"/>
    </source>
</evidence>
<reference evidence="4 5" key="1">
    <citation type="submission" date="2019-03" db="EMBL/GenBank/DDBJ databases">
        <title>Metabolic potential of uncultured bacteria and archaea associated with petroleum seepage in deep-sea sediments.</title>
        <authorList>
            <person name="Dong X."/>
            <person name="Hubert C."/>
        </authorList>
    </citation>
    <scope>NUCLEOTIDE SEQUENCE [LARGE SCALE GENOMIC DNA]</scope>
    <source>
        <strain evidence="4">E29_bin36</strain>
    </source>
</reference>
<evidence type="ECO:0000256" key="1">
    <source>
        <dbReference type="ARBA" id="ARBA00005417"/>
    </source>
</evidence>
<dbReference type="PANTHER" id="PTHR42734">
    <property type="entry name" value="METAL TRANSPORT SYSTEM ATP-BINDING PROTEIN TM_0124-RELATED"/>
    <property type="match status" value="1"/>
</dbReference>
<dbReference type="Proteomes" id="UP000315534">
    <property type="component" value="Unassembled WGS sequence"/>
</dbReference>
<evidence type="ECO:0000313" key="5">
    <source>
        <dbReference type="Proteomes" id="UP000315534"/>
    </source>
</evidence>
<name>A0A523XN41_UNCT6</name>
<comment type="caution">
    <text evidence="4">The sequence shown here is derived from an EMBL/GenBank/DDBJ whole genome shotgun (WGS) entry which is preliminary data.</text>
</comment>
<dbReference type="InterPro" id="IPR050153">
    <property type="entry name" value="Metal_Ion_Import_ABC"/>
</dbReference>
<dbReference type="Gene3D" id="3.40.50.300">
    <property type="entry name" value="P-loop containing nucleotide triphosphate hydrolases"/>
    <property type="match status" value="1"/>
</dbReference>
<dbReference type="GO" id="GO:0016887">
    <property type="term" value="F:ATP hydrolysis activity"/>
    <property type="evidence" value="ECO:0007669"/>
    <property type="project" value="InterPro"/>
</dbReference>
<dbReference type="SUPFAM" id="SSF52540">
    <property type="entry name" value="P-loop containing nucleoside triphosphate hydrolases"/>
    <property type="match status" value="1"/>
</dbReference>
<dbReference type="GO" id="GO:0005524">
    <property type="term" value="F:ATP binding"/>
    <property type="evidence" value="ECO:0007669"/>
    <property type="project" value="UniProtKB-KW"/>
</dbReference>
<feature type="domain" description="ABC transporter" evidence="3">
    <location>
        <begin position="17"/>
        <end position="55"/>
    </location>
</feature>